<evidence type="ECO:0000259" key="12">
    <source>
        <dbReference type="Pfam" id="PF00137"/>
    </source>
</evidence>
<organism evidence="13 14">
    <name type="scientific">Penicillium vulpinum</name>
    <dbReference type="NCBI Taxonomy" id="29845"/>
    <lineage>
        <taxon>Eukaryota</taxon>
        <taxon>Fungi</taxon>
        <taxon>Dikarya</taxon>
        <taxon>Ascomycota</taxon>
        <taxon>Pezizomycotina</taxon>
        <taxon>Eurotiomycetes</taxon>
        <taxon>Eurotiomycetidae</taxon>
        <taxon>Eurotiales</taxon>
        <taxon>Aspergillaceae</taxon>
        <taxon>Penicillium</taxon>
    </lineage>
</organism>
<comment type="similarity">
    <text evidence="2 11">Belongs to the V-ATPase proteolipid subunit family.</text>
</comment>
<dbReference type="GO" id="GO:0046961">
    <property type="term" value="F:proton-transporting ATPase activity, rotational mechanism"/>
    <property type="evidence" value="ECO:0007669"/>
    <property type="project" value="InterPro"/>
</dbReference>
<evidence type="ECO:0000256" key="10">
    <source>
        <dbReference type="ARBA" id="ARBA00046480"/>
    </source>
</evidence>
<dbReference type="InterPro" id="IPR002379">
    <property type="entry name" value="ATPase_proteolipid_c-like_dom"/>
</dbReference>
<gene>
    <name evidence="13" type="ORF">PENVUL_c044G09117</name>
</gene>
<feature type="transmembrane region" description="Helical" evidence="11">
    <location>
        <begin position="55"/>
        <end position="76"/>
    </location>
</feature>
<keyword evidence="4 11" id="KW-0812">Transmembrane</keyword>
<dbReference type="NCBIfam" id="TIGR01100">
    <property type="entry name" value="V_ATP_synt_C"/>
    <property type="match status" value="1"/>
</dbReference>
<evidence type="ECO:0000256" key="3">
    <source>
        <dbReference type="ARBA" id="ARBA00022448"/>
    </source>
</evidence>
<evidence type="ECO:0000313" key="14">
    <source>
        <dbReference type="Proteomes" id="UP000191518"/>
    </source>
</evidence>
<dbReference type="InterPro" id="IPR035921">
    <property type="entry name" value="F/V-ATP_Csub_sf"/>
</dbReference>
<dbReference type="Proteomes" id="UP000191518">
    <property type="component" value="Unassembled WGS sequence"/>
</dbReference>
<sequence length="163" mass="16695">MVSELCPVYSPFFGAMGCVASIVFTCFGAAYGTAKAGVGVCSMGVLRPDLIVKNIVPVVMAGIIGIYGLVVSVLIANGLKQDLALYTGFLQLGSGFSVGLAGLAAGFAIGIVGDAGVRGTAQQPKLYVGMILILIFAEVLGLYGLIVALLMNSRGNQNVERCV</sequence>
<dbReference type="InterPro" id="IPR011555">
    <property type="entry name" value="ATPase_proteolipid_su_C_euk"/>
</dbReference>
<evidence type="ECO:0000256" key="6">
    <source>
        <dbReference type="ARBA" id="ARBA00022989"/>
    </source>
</evidence>
<name>A0A1V6RI29_9EURO</name>
<dbReference type="SUPFAM" id="SSF81333">
    <property type="entry name" value="F1F0 ATP synthase subunit C"/>
    <property type="match status" value="1"/>
</dbReference>
<dbReference type="PRINTS" id="PR00122">
    <property type="entry name" value="VACATPASE"/>
</dbReference>
<evidence type="ECO:0000256" key="7">
    <source>
        <dbReference type="ARBA" id="ARBA00023065"/>
    </source>
</evidence>
<comment type="caution">
    <text evidence="13">The sequence shown here is derived from an EMBL/GenBank/DDBJ whole genome shotgun (WGS) entry which is preliminary data.</text>
</comment>
<dbReference type="CDD" id="cd18175">
    <property type="entry name" value="ATP-synt_Vo_c_ATP6C_rpt1"/>
    <property type="match status" value="1"/>
</dbReference>
<keyword evidence="11" id="KW-0926">Vacuole</keyword>
<evidence type="ECO:0000256" key="8">
    <source>
        <dbReference type="ARBA" id="ARBA00023136"/>
    </source>
</evidence>
<feature type="transmembrane region" description="Helical" evidence="11">
    <location>
        <begin position="127"/>
        <end position="151"/>
    </location>
</feature>
<keyword evidence="6 11" id="KW-1133">Transmembrane helix</keyword>
<comment type="function">
    <text evidence="9">Proton-conducting pore forming subunit of the V0 complex of vacuolar(H+)-ATPase (V-ATPase), a multisubunit enzyme composed of a peripheral complex (V1) that hydrolyzes ATP and a membrane integral complex (V0) that translocates protons. V-ATPase is responsible for acidifying and maintaining the pH of intracellular compartments.</text>
</comment>
<keyword evidence="3 11" id="KW-0813">Transport</keyword>
<accession>A0A1V6RI29</accession>
<evidence type="ECO:0000256" key="11">
    <source>
        <dbReference type="RuleBase" id="RU363060"/>
    </source>
</evidence>
<feature type="domain" description="V-ATPase proteolipid subunit C-like" evidence="12">
    <location>
        <begin position="16"/>
        <end position="75"/>
    </location>
</feature>
<keyword evidence="8 11" id="KW-0472">Membrane</keyword>
<dbReference type="GO" id="GO:0033179">
    <property type="term" value="C:proton-transporting V-type ATPase, V0 domain"/>
    <property type="evidence" value="ECO:0007669"/>
    <property type="project" value="InterPro"/>
</dbReference>
<evidence type="ECO:0000256" key="4">
    <source>
        <dbReference type="ARBA" id="ARBA00022692"/>
    </source>
</evidence>
<dbReference type="STRING" id="29845.A0A1V6RI29"/>
<keyword evidence="14" id="KW-1185">Reference proteome</keyword>
<evidence type="ECO:0000256" key="9">
    <source>
        <dbReference type="ARBA" id="ARBA00045519"/>
    </source>
</evidence>
<dbReference type="InterPro" id="IPR000245">
    <property type="entry name" value="ATPase_proteolipid_csu"/>
</dbReference>
<dbReference type="AlphaFoldDB" id="A0A1V6RI29"/>
<feature type="transmembrane region" description="Helical" evidence="11">
    <location>
        <begin position="12"/>
        <end position="34"/>
    </location>
</feature>
<keyword evidence="7 11" id="KW-0406">Ion transport</keyword>
<protein>
    <recommendedName>
        <fullName evidence="11">V-type proton ATPase proteolipid subunit</fullName>
    </recommendedName>
</protein>
<dbReference type="PANTHER" id="PTHR10263">
    <property type="entry name" value="V-TYPE PROTON ATPASE PROTEOLIPID SUBUNIT"/>
    <property type="match status" value="1"/>
</dbReference>
<evidence type="ECO:0000256" key="5">
    <source>
        <dbReference type="ARBA" id="ARBA00022781"/>
    </source>
</evidence>
<dbReference type="Gene3D" id="1.20.120.610">
    <property type="entry name" value="lithium bound rotor ring of v- atpase"/>
    <property type="match status" value="1"/>
</dbReference>
<dbReference type="EMBL" id="MDYP01000044">
    <property type="protein sequence ID" value="OQE01200.1"/>
    <property type="molecule type" value="Genomic_DNA"/>
</dbReference>
<dbReference type="FunFam" id="1.20.120.610:FF:000001">
    <property type="entry name" value="V-type proton ATPase proteolipid subunit"/>
    <property type="match status" value="1"/>
</dbReference>
<keyword evidence="5 11" id="KW-0375">Hydrogen ion transport</keyword>
<comment type="function">
    <text evidence="11">Proton-conducting pore forming of the V0 complex of vacuolar(H+)-ATPase (V-ATPase), a multisubunit enzyme composed of a peripheral complex (V1) that hydrolyzes ATP and a membrane integral complex (V0) that translocates protons. V-ATPase is responsible for acidifying and maintaining the pH of intracellular compartments.</text>
</comment>
<comment type="subunit">
    <text evidence="10 11">V-ATPase is a heteromultimeric enzyme composed of a peripheral catalytic V1 complex (components A to H) attached to an integral membrane V0 proton pore complex (components: a, c, c', c'', d, e, f and VOA1). The decameric c-ring forms the proton-conducting pore, and is composed of eight proteolipid subunits c, one subunit c' and one subunit c''.</text>
</comment>
<dbReference type="Pfam" id="PF00137">
    <property type="entry name" value="ATP-synt_C"/>
    <property type="match status" value="2"/>
</dbReference>
<dbReference type="GO" id="GO:0005774">
    <property type="term" value="C:vacuolar membrane"/>
    <property type="evidence" value="ECO:0007669"/>
    <property type="project" value="UniProtKB-SubCell"/>
</dbReference>
<feature type="transmembrane region" description="Helical" evidence="11">
    <location>
        <begin position="96"/>
        <end position="115"/>
    </location>
</feature>
<evidence type="ECO:0000313" key="13">
    <source>
        <dbReference type="EMBL" id="OQE01200.1"/>
    </source>
</evidence>
<evidence type="ECO:0000256" key="1">
    <source>
        <dbReference type="ARBA" id="ARBA00004128"/>
    </source>
</evidence>
<evidence type="ECO:0000256" key="2">
    <source>
        <dbReference type="ARBA" id="ARBA00007296"/>
    </source>
</evidence>
<feature type="domain" description="V-ATPase proteolipid subunit C-like" evidence="12">
    <location>
        <begin position="92"/>
        <end position="151"/>
    </location>
</feature>
<proteinExistence type="inferred from homology"/>
<comment type="subcellular location">
    <subcellularLocation>
        <location evidence="1 11">Vacuole membrane</location>
        <topology evidence="1 11">Multi-pass membrane protein</topology>
    </subcellularLocation>
</comment>
<reference evidence="14" key="1">
    <citation type="journal article" date="2017" name="Nat. Microbiol.">
        <title>Global analysis of biosynthetic gene clusters reveals vast potential of secondary metabolite production in Penicillium species.</title>
        <authorList>
            <person name="Nielsen J.C."/>
            <person name="Grijseels S."/>
            <person name="Prigent S."/>
            <person name="Ji B."/>
            <person name="Dainat J."/>
            <person name="Nielsen K.F."/>
            <person name="Frisvad J.C."/>
            <person name="Workman M."/>
            <person name="Nielsen J."/>
        </authorList>
    </citation>
    <scope>NUCLEOTIDE SEQUENCE [LARGE SCALE GENOMIC DNA]</scope>
    <source>
        <strain evidence="14">IBT 29486</strain>
    </source>
</reference>
<dbReference type="CDD" id="cd18176">
    <property type="entry name" value="ATP-synt_Vo_c_ATP6C_rpt2"/>
    <property type="match status" value="1"/>
</dbReference>